<dbReference type="Gene3D" id="2.160.20.10">
    <property type="entry name" value="Single-stranded right-handed beta-helix, Pectin lyase-like"/>
    <property type="match status" value="1"/>
</dbReference>
<feature type="non-terminal residue" evidence="2">
    <location>
        <position position="192"/>
    </location>
</feature>
<comment type="caution">
    <text evidence="2">The sequence shown here is derived from an EMBL/GenBank/DDBJ whole genome shotgun (WGS) entry which is preliminary data.</text>
</comment>
<protein>
    <recommendedName>
        <fullName evidence="1">Periplasmic copper-binding protein NosD beta helix domain-containing protein</fullName>
    </recommendedName>
</protein>
<feature type="domain" description="Periplasmic copper-binding protein NosD beta helix" evidence="1">
    <location>
        <begin position="51"/>
        <end position="191"/>
    </location>
</feature>
<dbReference type="Pfam" id="PF05048">
    <property type="entry name" value="NosD"/>
    <property type="match status" value="1"/>
</dbReference>
<evidence type="ECO:0000259" key="1">
    <source>
        <dbReference type="Pfam" id="PF05048"/>
    </source>
</evidence>
<dbReference type="AlphaFoldDB" id="X1J1B9"/>
<evidence type="ECO:0000313" key="2">
    <source>
        <dbReference type="EMBL" id="GAH88451.1"/>
    </source>
</evidence>
<dbReference type="SUPFAM" id="SSF51126">
    <property type="entry name" value="Pectin lyase-like"/>
    <property type="match status" value="1"/>
</dbReference>
<dbReference type="EMBL" id="BARU01040154">
    <property type="protein sequence ID" value="GAH88451.1"/>
    <property type="molecule type" value="Genomic_DNA"/>
</dbReference>
<dbReference type="NCBIfam" id="TIGR03804">
    <property type="entry name" value="para_beta_helix"/>
    <property type="match status" value="1"/>
</dbReference>
<dbReference type="InterPro" id="IPR022441">
    <property type="entry name" value="Para_beta_helix_rpt-2"/>
</dbReference>
<reference evidence="2" key="1">
    <citation type="journal article" date="2014" name="Front. Microbiol.">
        <title>High frequency of phylogenetically diverse reductive dehalogenase-homologous genes in deep subseafloor sedimentary metagenomes.</title>
        <authorList>
            <person name="Kawai M."/>
            <person name="Futagami T."/>
            <person name="Toyoda A."/>
            <person name="Takaki Y."/>
            <person name="Nishi S."/>
            <person name="Hori S."/>
            <person name="Arai W."/>
            <person name="Tsubouchi T."/>
            <person name="Morono Y."/>
            <person name="Uchiyama I."/>
            <person name="Ito T."/>
            <person name="Fujiyama A."/>
            <person name="Inagaki F."/>
            <person name="Takami H."/>
        </authorList>
    </citation>
    <scope>NUCLEOTIDE SEQUENCE</scope>
    <source>
        <strain evidence="2">Expedition CK06-06</strain>
    </source>
</reference>
<sequence>MKMRRKVIKMKSSTKSKIIFLIALGILFTLSPMITVNLSFIAGNNNKSSKYNNDINLDNKNLKISAVSEKIHIINNSGWVAFKNAGNCTGEGTYSDPYVIEDLVIDGGGSGSCIWIENSSVYFRIEKCSVSYSSIGIRLSNVNNSLIITNNCSPHYYGIYLSECNNNTISGNIANNNGFGIYLYDSNNNTIS</sequence>
<dbReference type="InterPro" id="IPR011050">
    <property type="entry name" value="Pectin_lyase_fold/virulence"/>
</dbReference>
<name>X1J1B9_9ZZZZ</name>
<dbReference type="InterPro" id="IPR012334">
    <property type="entry name" value="Pectin_lyas_fold"/>
</dbReference>
<dbReference type="InterPro" id="IPR007742">
    <property type="entry name" value="NosD_dom"/>
</dbReference>
<proteinExistence type="predicted"/>
<dbReference type="InterPro" id="IPR006626">
    <property type="entry name" value="PbH1"/>
</dbReference>
<organism evidence="2">
    <name type="scientific">marine sediment metagenome</name>
    <dbReference type="NCBI Taxonomy" id="412755"/>
    <lineage>
        <taxon>unclassified sequences</taxon>
        <taxon>metagenomes</taxon>
        <taxon>ecological metagenomes</taxon>
    </lineage>
</organism>
<dbReference type="SMART" id="SM00710">
    <property type="entry name" value="PbH1"/>
    <property type="match status" value="4"/>
</dbReference>
<gene>
    <name evidence="2" type="ORF">S03H2_62125</name>
</gene>
<accession>X1J1B9</accession>